<keyword evidence="2" id="KW-1185">Reference proteome</keyword>
<dbReference type="Proteomes" id="UP001151699">
    <property type="component" value="Unassembled WGS sequence"/>
</dbReference>
<proteinExistence type="predicted"/>
<accession>A0A9Q0MM43</accession>
<dbReference type="EMBL" id="WJQU01001616">
    <property type="protein sequence ID" value="KAJ6633861.1"/>
    <property type="molecule type" value="Genomic_DNA"/>
</dbReference>
<dbReference type="AlphaFoldDB" id="A0A9Q0MM43"/>
<name>A0A9Q0MM43_9DIPT</name>
<comment type="caution">
    <text evidence="1">The sequence shown here is derived from an EMBL/GenBank/DDBJ whole genome shotgun (WGS) entry which is preliminary data.</text>
</comment>
<reference evidence="1" key="1">
    <citation type="submission" date="2022-07" db="EMBL/GenBank/DDBJ databases">
        <authorList>
            <person name="Trinca V."/>
            <person name="Uliana J.V.C."/>
            <person name="Torres T.T."/>
            <person name="Ward R.J."/>
            <person name="Monesi N."/>
        </authorList>
    </citation>
    <scope>NUCLEOTIDE SEQUENCE</scope>
    <source>
        <strain evidence="1">HSMRA1968</strain>
        <tissue evidence="1">Whole embryos</tissue>
    </source>
</reference>
<organism evidence="1 2">
    <name type="scientific">Pseudolycoriella hygida</name>
    <dbReference type="NCBI Taxonomy" id="35572"/>
    <lineage>
        <taxon>Eukaryota</taxon>
        <taxon>Metazoa</taxon>
        <taxon>Ecdysozoa</taxon>
        <taxon>Arthropoda</taxon>
        <taxon>Hexapoda</taxon>
        <taxon>Insecta</taxon>
        <taxon>Pterygota</taxon>
        <taxon>Neoptera</taxon>
        <taxon>Endopterygota</taxon>
        <taxon>Diptera</taxon>
        <taxon>Nematocera</taxon>
        <taxon>Sciaroidea</taxon>
        <taxon>Sciaridae</taxon>
        <taxon>Pseudolycoriella</taxon>
    </lineage>
</organism>
<protein>
    <submittedName>
        <fullName evidence="1">Uncharacterized protein</fullName>
    </submittedName>
</protein>
<evidence type="ECO:0000313" key="2">
    <source>
        <dbReference type="Proteomes" id="UP001151699"/>
    </source>
</evidence>
<gene>
    <name evidence="1" type="ORF">Bhyg_15564</name>
</gene>
<sequence>MTTPDMIHNMNQFSAKDFVMWILQEFLRDISIPKWDFDFNASGDITSVTFWENVCLKNTEDLEEQSPLTKQRCTFLFGVSRAVGSWFDIFWNEQSNFVEWNYACRFLKSWQEKANSFTIKTFTALVGATLLEKFINIPDFISKPHVIEIVASCLRLIINMEKSEIKEELSVQVVHRFLAVIGQNSKFFANSLFIHTKNFLTTVAAVSDWGILSKYMNLILSIQKSNAGQDEAMNVFMYCADKVQINHLTMLVDSSVRLEVRIMSLDILANLLEFSRKNEISVDCDWTCIFQQTLFSSEKKVSEKSFKLFILEAERKDFNTPADELTIMEKALNVYLELQDTVKPARFMKLFHELENFETCEKLFKICIKHASTKPSLCACIASIIKVAAESIRKSEAYKILVYAVFHNIRSLEAYPLILHELIDVVDFSKLDGFLQDEKFIEEILMVSESVTTALTKCEHYTPILNLWETLKKLNFAQCELLKKLNSKKYEAFTIVAARPPNTVNKFKRVLILNMLAAVETHNFFENVQLNHLSMFYNLFQVTFTHDDEALLVLLRVMVMKAYKISPFFEERDAENMNNLLKNLIAKPANTTLQQLMLGIAFFEFHLSFKFIVDRLTYRTVFTWLALITSAYDDTLYELRISHFRLLTRFWRGANTFLRELDKGCQGLLTDVYRCYDLADAKLIPYIGEVIVGSLRILNFGKPFGIFAASISQIVEYEKPVKIVLRSIKKIFLLIKKSEYSDRVSSIAYAVFEENLEITNSSRMVTVNSVQSYLCSLMSAVDRERA</sequence>
<evidence type="ECO:0000313" key="1">
    <source>
        <dbReference type="EMBL" id="KAJ6633861.1"/>
    </source>
</evidence>